<dbReference type="Proteomes" id="UP000189761">
    <property type="component" value="Unassembled WGS sequence"/>
</dbReference>
<evidence type="ECO:0000313" key="2">
    <source>
        <dbReference type="Proteomes" id="UP000189761"/>
    </source>
</evidence>
<dbReference type="InterPro" id="IPR020516">
    <property type="entry name" value="Uncharacterised_YxcD"/>
</dbReference>
<proteinExistence type="predicted"/>
<evidence type="ECO:0008006" key="3">
    <source>
        <dbReference type="Google" id="ProtNLM"/>
    </source>
</evidence>
<dbReference type="RefSeq" id="WP_058004442.1">
    <property type="nucleotide sequence ID" value="NZ_CP065424.1"/>
</dbReference>
<dbReference type="Pfam" id="PF10850">
    <property type="entry name" value="DUF2653"/>
    <property type="match status" value="1"/>
</dbReference>
<dbReference type="AlphaFoldDB" id="A0A8E2I3F0"/>
<keyword evidence="2" id="KW-1185">Reference proteome</keyword>
<organism evidence="1 2">
    <name type="scientific">Heyndrickxia oleronia</name>
    <dbReference type="NCBI Taxonomy" id="38875"/>
    <lineage>
        <taxon>Bacteria</taxon>
        <taxon>Bacillati</taxon>
        <taxon>Bacillota</taxon>
        <taxon>Bacilli</taxon>
        <taxon>Bacillales</taxon>
        <taxon>Bacillaceae</taxon>
        <taxon>Heyndrickxia</taxon>
    </lineage>
</organism>
<dbReference type="EMBL" id="MTLA01000390">
    <property type="protein sequence ID" value="OOP66014.1"/>
    <property type="molecule type" value="Genomic_DNA"/>
</dbReference>
<evidence type="ECO:0000313" key="1">
    <source>
        <dbReference type="EMBL" id="OOP66014.1"/>
    </source>
</evidence>
<gene>
    <name evidence="1" type="ORF">BWZ43_23175</name>
</gene>
<reference evidence="1 2" key="1">
    <citation type="submission" date="2017-01" db="EMBL/GenBank/DDBJ databases">
        <title>Draft genome sequence of Bacillus oleronius.</title>
        <authorList>
            <person name="Allam M."/>
        </authorList>
    </citation>
    <scope>NUCLEOTIDE SEQUENCE [LARGE SCALE GENOMIC DNA]</scope>
    <source>
        <strain evidence="1 2">DSM 9356</strain>
    </source>
</reference>
<name>A0A8E2I3F0_9BACI</name>
<comment type="caution">
    <text evidence="1">The sequence shown here is derived from an EMBL/GenBank/DDBJ whole genome shotgun (WGS) entry which is preliminary data.</text>
</comment>
<accession>A0A8E2I3F0</accession>
<protein>
    <recommendedName>
        <fullName evidence="3">DUF2653 domain-containing protein</fullName>
    </recommendedName>
</protein>
<sequence length="96" mass="10957">MEKTAIYEQDIINAICIYIADKNYIHPEEVSVELVFDDDTGFGAEVELNDRLHQLNEVKLIEALRHWLDTEHGVDPMAVALELELNDEEGIIAYVS</sequence>